<reference evidence="7 8" key="1">
    <citation type="submission" date="2019-09" db="EMBL/GenBank/DDBJ databases">
        <title>Phylogeny of genus Pseudoclavibacter and closely related genus.</title>
        <authorList>
            <person name="Li Y."/>
        </authorList>
    </citation>
    <scope>NUCLEOTIDE SEQUENCE [LARGE SCALE GENOMIC DNA]</scope>
    <source>
        <strain evidence="7 8">EGI 60007</strain>
    </source>
</reference>
<dbReference type="Proteomes" id="UP000431744">
    <property type="component" value="Unassembled WGS sequence"/>
</dbReference>
<protein>
    <submittedName>
        <fullName evidence="7">TetR family transcriptional regulator</fullName>
    </submittedName>
</protein>
<dbReference type="InterPro" id="IPR050109">
    <property type="entry name" value="HTH-type_TetR-like_transc_reg"/>
</dbReference>
<comment type="caution">
    <text evidence="7">The sequence shown here is derived from an EMBL/GenBank/DDBJ whole genome shotgun (WGS) entry which is preliminary data.</text>
</comment>
<gene>
    <name evidence="7" type="ORF">F8O04_06925</name>
</gene>
<evidence type="ECO:0000259" key="6">
    <source>
        <dbReference type="PROSITE" id="PS50977"/>
    </source>
</evidence>
<evidence type="ECO:0000256" key="1">
    <source>
        <dbReference type="ARBA" id="ARBA00022491"/>
    </source>
</evidence>
<dbReference type="PANTHER" id="PTHR30055">
    <property type="entry name" value="HTH-TYPE TRANSCRIPTIONAL REGULATOR RUTR"/>
    <property type="match status" value="1"/>
</dbReference>
<keyword evidence="4" id="KW-0804">Transcription</keyword>
<dbReference type="InterPro" id="IPR039538">
    <property type="entry name" value="BetI_C"/>
</dbReference>
<evidence type="ECO:0000313" key="7">
    <source>
        <dbReference type="EMBL" id="KAB1649950.1"/>
    </source>
</evidence>
<dbReference type="PROSITE" id="PS50977">
    <property type="entry name" value="HTH_TETR_2"/>
    <property type="match status" value="1"/>
</dbReference>
<dbReference type="GO" id="GO:0003700">
    <property type="term" value="F:DNA-binding transcription factor activity"/>
    <property type="evidence" value="ECO:0007669"/>
    <property type="project" value="TreeGrafter"/>
</dbReference>
<keyword evidence="2" id="KW-0805">Transcription regulation</keyword>
<evidence type="ECO:0000256" key="2">
    <source>
        <dbReference type="ARBA" id="ARBA00023015"/>
    </source>
</evidence>
<dbReference type="InterPro" id="IPR009057">
    <property type="entry name" value="Homeodomain-like_sf"/>
</dbReference>
<dbReference type="EMBL" id="WBJY01000001">
    <property type="protein sequence ID" value="KAB1649950.1"/>
    <property type="molecule type" value="Genomic_DNA"/>
</dbReference>
<dbReference type="InterPro" id="IPR001647">
    <property type="entry name" value="HTH_TetR"/>
</dbReference>
<dbReference type="SUPFAM" id="SSF46689">
    <property type="entry name" value="Homeodomain-like"/>
    <property type="match status" value="1"/>
</dbReference>
<dbReference type="SUPFAM" id="SSF48498">
    <property type="entry name" value="Tetracyclin repressor-like, C-terminal domain"/>
    <property type="match status" value="1"/>
</dbReference>
<dbReference type="Pfam" id="PF00440">
    <property type="entry name" value="TetR_N"/>
    <property type="match status" value="1"/>
</dbReference>
<dbReference type="Pfam" id="PF13977">
    <property type="entry name" value="TetR_C_6"/>
    <property type="match status" value="1"/>
</dbReference>
<dbReference type="InterPro" id="IPR036271">
    <property type="entry name" value="Tet_transcr_reg_TetR-rel_C_sf"/>
</dbReference>
<evidence type="ECO:0000313" key="8">
    <source>
        <dbReference type="Proteomes" id="UP000431744"/>
    </source>
</evidence>
<proteinExistence type="predicted"/>
<evidence type="ECO:0000256" key="3">
    <source>
        <dbReference type="ARBA" id="ARBA00023125"/>
    </source>
</evidence>
<sequence>MAERTTRATPSARSPGHIAESVWAVIAERGVAGVSMRSVAAQARVSTGLVQHYFSTRENLLHASMDLMVARAATQYRRVESPREALEHALSHAVPASDAARRGAAVWHAFLALSTTDARAADILARAKTNQEREVAGLLAELSGRPDSVLGARCLIALADGLAARALIADLDPAECLELIRDAIAAQLR</sequence>
<dbReference type="Gene3D" id="1.10.357.10">
    <property type="entry name" value="Tetracycline Repressor, domain 2"/>
    <property type="match status" value="1"/>
</dbReference>
<dbReference type="AlphaFoldDB" id="A0A6H9WUT0"/>
<organism evidence="7 8">
    <name type="scientific">Pseudoclavibacter endophyticus</name>
    <dbReference type="NCBI Taxonomy" id="1778590"/>
    <lineage>
        <taxon>Bacteria</taxon>
        <taxon>Bacillati</taxon>
        <taxon>Actinomycetota</taxon>
        <taxon>Actinomycetes</taxon>
        <taxon>Micrococcales</taxon>
        <taxon>Microbacteriaceae</taxon>
        <taxon>Pseudoclavibacter</taxon>
    </lineage>
</organism>
<evidence type="ECO:0000256" key="4">
    <source>
        <dbReference type="ARBA" id="ARBA00023163"/>
    </source>
</evidence>
<keyword evidence="8" id="KW-1185">Reference proteome</keyword>
<feature type="DNA-binding region" description="H-T-H motif" evidence="5">
    <location>
        <begin position="35"/>
        <end position="54"/>
    </location>
</feature>
<name>A0A6H9WUT0_9MICO</name>
<evidence type="ECO:0000256" key="5">
    <source>
        <dbReference type="PROSITE-ProRule" id="PRU00335"/>
    </source>
</evidence>
<keyword evidence="1" id="KW-0678">Repressor</keyword>
<keyword evidence="3 5" id="KW-0238">DNA-binding</keyword>
<dbReference type="GO" id="GO:0000976">
    <property type="term" value="F:transcription cis-regulatory region binding"/>
    <property type="evidence" value="ECO:0007669"/>
    <property type="project" value="TreeGrafter"/>
</dbReference>
<dbReference type="RefSeq" id="WP_158028534.1">
    <property type="nucleotide sequence ID" value="NZ_BMHG01000001.1"/>
</dbReference>
<accession>A0A6H9WUT0</accession>
<dbReference type="PANTHER" id="PTHR30055:SF234">
    <property type="entry name" value="HTH-TYPE TRANSCRIPTIONAL REGULATOR BETI"/>
    <property type="match status" value="1"/>
</dbReference>
<dbReference type="OrthoDB" id="9816296at2"/>
<feature type="domain" description="HTH tetR-type" evidence="6">
    <location>
        <begin position="12"/>
        <end position="72"/>
    </location>
</feature>